<evidence type="ECO:0000313" key="1">
    <source>
        <dbReference type="Ensembl" id="ENSPTRP00000062577.1"/>
    </source>
</evidence>
<protein>
    <submittedName>
        <fullName evidence="1">Uncharacterized protein</fullName>
    </submittedName>
</protein>
<keyword evidence="2" id="KW-1185">Reference proteome</keyword>
<proteinExistence type="predicted"/>
<dbReference type="Ensembl" id="ENSPTRT00000095189.1">
    <property type="protein sequence ID" value="ENSPTRP00000062577.1"/>
    <property type="gene ID" value="ENSPTRG00000044401.1"/>
</dbReference>
<dbReference type="AlphaFoldDB" id="A0A2I3RD60"/>
<dbReference type="InterPro" id="IPR050657">
    <property type="entry name" value="Ankyrin_repeat_domain"/>
</dbReference>
<evidence type="ECO:0000313" key="2">
    <source>
        <dbReference type="Proteomes" id="UP000002277"/>
    </source>
</evidence>
<dbReference type="PANTHER" id="PTHR24147">
    <property type="entry name" value="ANKYRIN REPEAT DOMAIN 36-RELATED"/>
    <property type="match status" value="1"/>
</dbReference>
<dbReference type="GeneTree" id="ENSGT00940000163801"/>
<accession>A0A2I3RD60</accession>
<reference evidence="1" key="2">
    <citation type="submission" date="2025-09" db="UniProtKB">
        <authorList>
            <consortium name="Ensembl"/>
        </authorList>
    </citation>
    <scope>IDENTIFICATION</scope>
</reference>
<name>A0A2I3RD60_PANTR</name>
<dbReference type="Proteomes" id="UP000002277">
    <property type="component" value="Unplaced"/>
</dbReference>
<reference evidence="1" key="1">
    <citation type="submission" date="2025-08" db="UniProtKB">
        <authorList>
            <consortium name="Ensembl"/>
        </authorList>
    </citation>
    <scope>IDENTIFICATION</scope>
</reference>
<dbReference type="Bgee" id="ENSPTRG00000044401">
    <property type="expression patterns" value="Expressed in spleen and 19 other cell types or tissues"/>
</dbReference>
<sequence length="198" mass="22508">MKLFGFGSRRGQTVLGSIDHVYTGSGYRIRDSELQKIHKAAVKGDATEVERCLARRSGDLDALDKQQRLSVARKRLVPLFCWNMAPIQTLRISTATLLSIMPRVVRAPHWQKNCFPMMQILKHWTSDPFGAGVPDIRIWDPDTIDRSESSKFVPPRKNLHLHWEALATVPLKLLIPQMLMFAPNSIVKWGLGKIQEIS</sequence>
<dbReference type="PANTHER" id="PTHR24147:SF1">
    <property type="entry name" value="ANKYRIN REPEAT DOMAIN-CONTAINING PROTEIN 20A1-RELATED"/>
    <property type="match status" value="1"/>
</dbReference>
<organism evidence="1 2">
    <name type="scientific">Pan troglodytes</name>
    <name type="common">Chimpanzee</name>
    <dbReference type="NCBI Taxonomy" id="9598"/>
    <lineage>
        <taxon>Eukaryota</taxon>
        <taxon>Metazoa</taxon>
        <taxon>Chordata</taxon>
        <taxon>Craniata</taxon>
        <taxon>Vertebrata</taxon>
        <taxon>Euteleostomi</taxon>
        <taxon>Mammalia</taxon>
        <taxon>Eutheria</taxon>
        <taxon>Euarchontoglires</taxon>
        <taxon>Primates</taxon>
        <taxon>Haplorrhini</taxon>
        <taxon>Catarrhini</taxon>
        <taxon>Hominidae</taxon>
        <taxon>Pan</taxon>
    </lineage>
</organism>